<protein>
    <recommendedName>
        <fullName evidence="3">RNA pyrophosphohydrolase</fullName>
        <ecNumber evidence="3">3.6.1.-</ecNumber>
    </recommendedName>
    <alternativeName>
        <fullName evidence="3">(Di)nucleoside polyphosphate hydrolase</fullName>
    </alternativeName>
</protein>
<accession>A0A1K2HZ02</accession>
<dbReference type="HAMAP" id="MF_00298">
    <property type="entry name" value="Nudix_RppH"/>
    <property type="match status" value="1"/>
</dbReference>
<dbReference type="PROSITE" id="PS51462">
    <property type="entry name" value="NUDIX"/>
    <property type="match status" value="1"/>
</dbReference>
<feature type="domain" description="Nudix hydrolase" evidence="4">
    <location>
        <begin position="12"/>
        <end position="167"/>
    </location>
</feature>
<keyword evidence="2 3" id="KW-0378">Hydrolase</keyword>
<dbReference type="GO" id="GO:0019693">
    <property type="term" value="P:ribose phosphate metabolic process"/>
    <property type="evidence" value="ECO:0007669"/>
    <property type="project" value="TreeGrafter"/>
</dbReference>
<dbReference type="PANTHER" id="PTHR11839">
    <property type="entry name" value="UDP/ADP-SUGAR PYROPHOSPHATASE"/>
    <property type="match status" value="1"/>
</dbReference>
<dbReference type="Gene3D" id="3.90.79.10">
    <property type="entry name" value="Nucleoside Triphosphate Pyrophosphohydrolase"/>
    <property type="match status" value="1"/>
</dbReference>
<dbReference type="Pfam" id="PF00293">
    <property type="entry name" value="NUDIX"/>
    <property type="match status" value="1"/>
</dbReference>
<comment type="cofactor">
    <cofactor evidence="3">
        <name>a divalent metal cation</name>
        <dbReference type="ChEBI" id="CHEBI:60240"/>
    </cofactor>
</comment>
<dbReference type="GO" id="GO:0034432">
    <property type="term" value="F:bis(5'-adenosyl)-pentaphosphatase activity"/>
    <property type="evidence" value="ECO:0007669"/>
    <property type="project" value="TreeGrafter"/>
</dbReference>
<evidence type="ECO:0000259" key="4">
    <source>
        <dbReference type="PROSITE" id="PS51462"/>
    </source>
</evidence>
<dbReference type="InterPro" id="IPR000086">
    <property type="entry name" value="NUDIX_hydrolase_dom"/>
</dbReference>
<evidence type="ECO:0000313" key="6">
    <source>
        <dbReference type="Proteomes" id="UP000183447"/>
    </source>
</evidence>
<reference evidence="5 6" key="1">
    <citation type="submission" date="2016-11" db="EMBL/GenBank/DDBJ databases">
        <authorList>
            <person name="Jaros S."/>
            <person name="Januszkiewicz K."/>
            <person name="Wedrychowicz H."/>
        </authorList>
    </citation>
    <scope>NUCLEOTIDE SEQUENCE [LARGE SCALE GENOMIC DNA]</scope>
    <source>
        <strain evidence="5 6">ATCC 23634</strain>
    </source>
</reference>
<gene>
    <name evidence="3" type="primary">rppH</name>
    <name evidence="3" type="synonym">nudH</name>
    <name evidence="5" type="ORF">SAMN02983003_2526</name>
</gene>
<feature type="short sequence motif" description="Nudix box" evidence="3">
    <location>
        <begin position="54"/>
        <end position="75"/>
    </location>
</feature>
<dbReference type="AlphaFoldDB" id="A0A1K2HZ02"/>
<dbReference type="SUPFAM" id="SSF55811">
    <property type="entry name" value="Nudix"/>
    <property type="match status" value="1"/>
</dbReference>
<evidence type="ECO:0000256" key="3">
    <source>
        <dbReference type="HAMAP-Rule" id="MF_00298"/>
    </source>
</evidence>
<dbReference type="GO" id="GO:0006753">
    <property type="term" value="P:nucleoside phosphate metabolic process"/>
    <property type="evidence" value="ECO:0007669"/>
    <property type="project" value="TreeGrafter"/>
</dbReference>
<dbReference type="GO" id="GO:0008893">
    <property type="term" value="F:guanosine-3',5'-bis(diphosphate) 3'-diphosphatase activity"/>
    <property type="evidence" value="ECO:0007669"/>
    <property type="project" value="TreeGrafter"/>
</dbReference>
<dbReference type="PRINTS" id="PR00502">
    <property type="entry name" value="NUDIXFAMILY"/>
</dbReference>
<organism evidence="5 6">
    <name type="scientific">Devosia enhydra</name>
    <dbReference type="NCBI Taxonomy" id="665118"/>
    <lineage>
        <taxon>Bacteria</taxon>
        <taxon>Pseudomonadati</taxon>
        <taxon>Pseudomonadota</taxon>
        <taxon>Alphaproteobacteria</taxon>
        <taxon>Hyphomicrobiales</taxon>
        <taxon>Devosiaceae</taxon>
        <taxon>Devosia</taxon>
    </lineage>
</organism>
<dbReference type="EMBL" id="FPKU01000002">
    <property type="protein sequence ID" value="SFZ85353.1"/>
    <property type="molecule type" value="Genomic_DNA"/>
</dbReference>
<dbReference type="CDD" id="cd03671">
    <property type="entry name" value="NUDIX_Ap4A_hydrolase_plant_like"/>
    <property type="match status" value="1"/>
</dbReference>
<dbReference type="InterPro" id="IPR020476">
    <property type="entry name" value="Nudix_hydrolase"/>
</dbReference>
<keyword evidence="6" id="KW-1185">Reference proteome</keyword>
<name>A0A1K2HZ02_9HYPH</name>
<comment type="function">
    <text evidence="3">Accelerates the degradation of transcripts by removing pyrophosphate from the 5'-end of triphosphorylated RNA, leading to a more labile monophosphorylated state that can stimulate subsequent ribonuclease cleavage.</text>
</comment>
<dbReference type="PANTHER" id="PTHR11839:SF22">
    <property type="entry name" value="NUDIX HYDROLASE 26, CHLOROPLASTIC"/>
    <property type="match status" value="1"/>
</dbReference>
<dbReference type="Proteomes" id="UP000183447">
    <property type="component" value="Unassembled WGS sequence"/>
</dbReference>
<proteinExistence type="inferred from homology"/>
<evidence type="ECO:0000313" key="5">
    <source>
        <dbReference type="EMBL" id="SFZ85353.1"/>
    </source>
</evidence>
<dbReference type="InterPro" id="IPR022927">
    <property type="entry name" value="RppH"/>
</dbReference>
<evidence type="ECO:0000256" key="1">
    <source>
        <dbReference type="ARBA" id="ARBA00001936"/>
    </source>
</evidence>
<dbReference type="InterPro" id="IPR015797">
    <property type="entry name" value="NUDIX_hydrolase-like_dom_sf"/>
</dbReference>
<comment type="similarity">
    <text evidence="3">Belongs to the Nudix hydrolase family. RppH subfamily.</text>
</comment>
<sequence>MPKTPPDRQSLPYRDCVGIALFNAEGQVFIGRRQGIVVPEGAEETQRPWQMPQGGMDKGETAREAALRELWEETSVRSVRFIAELPDWIYYDLPDADLGIALKGKYRGQRQRWFAFRLTGDDSEIDVLAPGGGEFPAEFDAWRWEDLSSLPDLIVPFKREAYEKIVSGFAGLPELVRQGA</sequence>
<dbReference type="OrthoDB" id="9816040at2"/>
<dbReference type="EC" id="3.6.1.-" evidence="3"/>
<evidence type="ECO:0000256" key="2">
    <source>
        <dbReference type="ARBA" id="ARBA00022801"/>
    </source>
</evidence>
<dbReference type="STRING" id="665118.SAMN02983003_2526"/>
<comment type="cofactor">
    <cofactor evidence="1">
        <name>Mn(2+)</name>
        <dbReference type="ChEBI" id="CHEBI:29035"/>
    </cofactor>
</comment>
<dbReference type="NCBIfam" id="NF001938">
    <property type="entry name" value="PRK00714.1-5"/>
    <property type="match status" value="1"/>
</dbReference>